<proteinExistence type="predicted"/>
<dbReference type="Proteomes" id="UP000194565">
    <property type="component" value="Unassembled WGS sequence"/>
</dbReference>
<comment type="caution">
    <text evidence="2">The sequence shown here is derived from an EMBL/GenBank/DDBJ whole genome shotgun (WGS) entry which is preliminary data.</text>
</comment>
<dbReference type="AlphaFoldDB" id="A0A252A7G4"/>
<organism evidence="2 3">
    <name type="scientific">Acetobacter tropicalis</name>
    <dbReference type="NCBI Taxonomy" id="104102"/>
    <lineage>
        <taxon>Bacteria</taxon>
        <taxon>Pseudomonadati</taxon>
        <taxon>Pseudomonadota</taxon>
        <taxon>Alphaproteobacteria</taxon>
        <taxon>Acetobacterales</taxon>
        <taxon>Acetobacteraceae</taxon>
        <taxon>Acetobacter</taxon>
    </lineage>
</organism>
<evidence type="ECO:0000313" key="2">
    <source>
        <dbReference type="EMBL" id="OUI85494.1"/>
    </source>
</evidence>
<evidence type="ECO:0000256" key="1">
    <source>
        <dbReference type="SAM" id="MobiDB-lite"/>
    </source>
</evidence>
<evidence type="ECO:0000313" key="3">
    <source>
        <dbReference type="Proteomes" id="UP000194565"/>
    </source>
</evidence>
<protein>
    <submittedName>
        <fullName evidence="2">Uncharacterized protein</fullName>
    </submittedName>
</protein>
<accession>A0A252A7G4</accession>
<feature type="region of interest" description="Disordered" evidence="1">
    <location>
        <begin position="21"/>
        <end position="41"/>
    </location>
</feature>
<reference evidence="2 3" key="1">
    <citation type="submission" date="2014-06" db="EMBL/GenBank/DDBJ databases">
        <authorList>
            <person name="Ju J."/>
            <person name="Zhang J."/>
        </authorList>
    </citation>
    <scope>NUCLEOTIDE SEQUENCE [LARGE SCALE GENOMIC DNA]</scope>
    <source>
        <strain evidence="2">DmW_042</strain>
    </source>
</reference>
<sequence>MVPQVAFLHAGLPKGYMLQGGEQDLGGRAEPQLEQVGPDGMGGRPVSEQIHLAFLDPVFHVPACAVDMLIKGAWLGRCLRQGTDGRVTI</sequence>
<dbReference type="EMBL" id="JOMM01000031">
    <property type="protein sequence ID" value="OUI85494.1"/>
    <property type="molecule type" value="Genomic_DNA"/>
</dbReference>
<gene>
    <name evidence="2" type="ORF">HC62_10945</name>
</gene>
<name>A0A252A7G4_9PROT</name>